<proteinExistence type="predicted"/>
<keyword evidence="2" id="KW-1185">Reference proteome</keyword>
<dbReference type="Proteomes" id="UP001295684">
    <property type="component" value="Unassembled WGS sequence"/>
</dbReference>
<organism evidence="1 2">
    <name type="scientific">Euplotes crassus</name>
    <dbReference type="NCBI Taxonomy" id="5936"/>
    <lineage>
        <taxon>Eukaryota</taxon>
        <taxon>Sar</taxon>
        <taxon>Alveolata</taxon>
        <taxon>Ciliophora</taxon>
        <taxon>Intramacronucleata</taxon>
        <taxon>Spirotrichea</taxon>
        <taxon>Hypotrichia</taxon>
        <taxon>Euplotida</taxon>
        <taxon>Euplotidae</taxon>
        <taxon>Moneuplotes</taxon>
    </lineage>
</organism>
<dbReference type="AlphaFoldDB" id="A0AAD1XLF9"/>
<gene>
    <name evidence="1" type="ORF">ECRASSUSDP1_LOCUS16112</name>
</gene>
<accession>A0AAD1XLF9</accession>
<sequence length="235" mass="27383">MNPSLSTSPCPPKTIPKISIPLFKLHLKPGFTRSGKCDVKLDIERRISGNFIKNAINTSFNDIKNTGSIKRSKQNHTNLLKSKQNMKFIKNRSSMCANKWIKNPTCIYRGHRPESNMRRNTKKLLTKLRSESSQEFLFRESRTPLRSHCRGNRAKNRKSCKKFNRTVSNHPPRTVKSSLFFECQRYLVKNKGTDSKINGINKKLEYISFLKRKVQDDFGKKRMEIEKHMKIPPKS</sequence>
<reference evidence="1" key="1">
    <citation type="submission" date="2023-07" db="EMBL/GenBank/DDBJ databases">
        <authorList>
            <consortium name="AG Swart"/>
            <person name="Singh M."/>
            <person name="Singh A."/>
            <person name="Seah K."/>
            <person name="Emmerich C."/>
        </authorList>
    </citation>
    <scope>NUCLEOTIDE SEQUENCE</scope>
    <source>
        <strain evidence="1">DP1</strain>
    </source>
</reference>
<evidence type="ECO:0000313" key="2">
    <source>
        <dbReference type="Proteomes" id="UP001295684"/>
    </source>
</evidence>
<dbReference type="EMBL" id="CAMPGE010016179">
    <property type="protein sequence ID" value="CAI2374755.1"/>
    <property type="molecule type" value="Genomic_DNA"/>
</dbReference>
<evidence type="ECO:0000313" key="1">
    <source>
        <dbReference type="EMBL" id="CAI2374755.1"/>
    </source>
</evidence>
<name>A0AAD1XLF9_EUPCR</name>
<protein>
    <submittedName>
        <fullName evidence="1">Uncharacterized protein</fullName>
    </submittedName>
</protein>
<comment type="caution">
    <text evidence="1">The sequence shown here is derived from an EMBL/GenBank/DDBJ whole genome shotgun (WGS) entry which is preliminary data.</text>
</comment>